<name>A0A815QU20_ADIRI</name>
<dbReference type="EMBL" id="CAJNOR010004010">
    <property type="protein sequence ID" value="CAF1467724.1"/>
    <property type="molecule type" value="Genomic_DNA"/>
</dbReference>
<keyword evidence="1" id="KW-0802">TPR repeat</keyword>
<protein>
    <submittedName>
        <fullName evidence="2">Uncharacterized protein</fullName>
    </submittedName>
</protein>
<dbReference type="AlphaFoldDB" id="A0A815QU20"/>
<keyword evidence="3" id="KW-1185">Reference proteome</keyword>
<evidence type="ECO:0000256" key="1">
    <source>
        <dbReference type="PROSITE-ProRule" id="PRU00339"/>
    </source>
</evidence>
<dbReference type="SUPFAM" id="SSF81901">
    <property type="entry name" value="HCP-like"/>
    <property type="match status" value="1"/>
</dbReference>
<dbReference type="PROSITE" id="PS50005">
    <property type="entry name" value="TPR"/>
    <property type="match status" value="1"/>
</dbReference>
<feature type="repeat" description="TPR" evidence="1">
    <location>
        <begin position="548"/>
        <end position="581"/>
    </location>
</feature>
<proteinExistence type="predicted"/>
<sequence length="659" mass="77277">MATPTMPSRATTDVPKTIKNSGQVLIWLDDSAEEEIEIKGVFMSLFDNVFIFSNPDACIELIESVGTNTPCLSILISGKYGQMLVHDRLQPLIQVKYIYVFCYDTVKHSRWAQTCDKVRCVFSDITKIVQCIQFDMQNASKQQQKEHQQNDQQPLPEVHELVLYKRERFTDDYNLFDHVGLNLLLESSNDGIEDFTQYCEANDESDPTNDDRNDHPETLQLYFDSKQTLQEWYRPNLCFLDINSNDLLKLWTLRWFVRQFYRKLTMEKEKFSKDQVKFTTYHVAYLAMDELDAMKHRIGQIILITELLFTYTDRQVTLNSAQAVESDKCKVVFEINIDSTIHETIPYGQIQDGEILLWFGGRYRLYKIEYVDDQDPYWLLSLNLCPTLDTKSTIQTLYVYYLKELCELNDLHYAFGRLLMYKGSYIQAEKWLQASDHYEELAELALRQSHYEQAKDYLDHLPNDCHQANLLRVYFYLLTMNDDYTKMRLILLRILSEATDKLVRARVNIALGFIHLIVTQQFEQAFEHFTIGNDVMQTLLPPIHPDIAKSYLGIAYTYYSQDNFIDAKKNFQTAFNIQKQSLIYTHPDLAKTRSGLAHCLSTDKQTMKNALNEFEYALNILFEAYQSEHHPEIVATRLDMEQLRKGNQLLSRNTLLDYI</sequence>
<gene>
    <name evidence="2" type="ORF">XAT740_LOCUS37794</name>
</gene>
<dbReference type="Gene3D" id="1.25.40.10">
    <property type="entry name" value="Tetratricopeptide repeat domain"/>
    <property type="match status" value="1"/>
</dbReference>
<dbReference type="InterPro" id="IPR019734">
    <property type="entry name" value="TPR_rpt"/>
</dbReference>
<comment type="caution">
    <text evidence="2">The sequence shown here is derived from an EMBL/GenBank/DDBJ whole genome shotgun (WGS) entry which is preliminary data.</text>
</comment>
<accession>A0A815QU20</accession>
<evidence type="ECO:0000313" key="3">
    <source>
        <dbReference type="Proteomes" id="UP000663828"/>
    </source>
</evidence>
<organism evidence="2 3">
    <name type="scientific">Adineta ricciae</name>
    <name type="common">Rotifer</name>
    <dbReference type="NCBI Taxonomy" id="249248"/>
    <lineage>
        <taxon>Eukaryota</taxon>
        <taxon>Metazoa</taxon>
        <taxon>Spiralia</taxon>
        <taxon>Gnathifera</taxon>
        <taxon>Rotifera</taxon>
        <taxon>Eurotatoria</taxon>
        <taxon>Bdelloidea</taxon>
        <taxon>Adinetida</taxon>
        <taxon>Adinetidae</taxon>
        <taxon>Adineta</taxon>
    </lineage>
</organism>
<dbReference type="InterPro" id="IPR011990">
    <property type="entry name" value="TPR-like_helical_dom_sf"/>
</dbReference>
<reference evidence="2" key="1">
    <citation type="submission" date="2021-02" db="EMBL/GenBank/DDBJ databases">
        <authorList>
            <person name="Nowell W R."/>
        </authorList>
    </citation>
    <scope>NUCLEOTIDE SEQUENCE</scope>
</reference>
<dbReference type="Proteomes" id="UP000663828">
    <property type="component" value="Unassembled WGS sequence"/>
</dbReference>
<evidence type="ECO:0000313" key="2">
    <source>
        <dbReference type="EMBL" id="CAF1467724.1"/>
    </source>
</evidence>